<dbReference type="Pfam" id="PF00122">
    <property type="entry name" value="E1-E2_ATPase"/>
    <property type="match status" value="1"/>
</dbReference>
<reference evidence="13 14" key="1">
    <citation type="submission" date="2019-02" db="EMBL/GenBank/DDBJ databases">
        <title>Deep-cultivation of Planctomycetes and their phenomic and genomic characterization uncovers novel biology.</title>
        <authorList>
            <person name="Wiegand S."/>
            <person name="Jogler M."/>
            <person name="Boedeker C."/>
            <person name="Pinto D."/>
            <person name="Vollmers J."/>
            <person name="Rivas-Marin E."/>
            <person name="Kohn T."/>
            <person name="Peeters S.H."/>
            <person name="Heuer A."/>
            <person name="Rast P."/>
            <person name="Oberbeckmann S."/>
            <person name="Bunk B."/>
            <person name="Jeske O."/>
            <person name="Meyerdierks A."/>
            <person name="Storesund J.E."/>
            <person name="Kallscheuer N."/>
            <person name="Luecker S."/>
            <person name="Lage O.M."/>
            <person name="Pohl T."/>
            <person name="Merkel B.J."/>
            <person name="Hornburger P."/>
            <person name="Mueller R.-W."/>
            <person name="Bruemmer F."/>
            <person name="Labrenz M."/>
            <person name="Spormann A.M."/>
            <person name="Op den Camp H."/>
            <person name="Overmann J."/>
            <person name="Amann R."/>
            <person name="Jetten M.S.M."/>
            <person name="Mascher T."/>
            <person name="Medema M.H."/>
            <person name="Devos D.P."/>
            <person name="Kaster A.-K."/>
            <person name="Ovreas L."/>
            <person name="Rohde M."/>
            <person name="Galperin M.Y."/>
            <person name="Jogler C."/>
        </authorList>
    </citation>
    <scope>NUCLEOTIDE SEQUENCE [LARGE SCALE GENOMIC DNA]</scope>
    <source>
        <strain evidence="13 14">Pan265</strain>
    </source>
</reference>
<dbReference type="Gene3D" id="3.40.50.1000">
    <property type="entry name" value="HAD superfamily/HAD-like"/>
    <property type="match status" value="1"/>
</dbReference>
<feature type="transmembrane region" description="Helical" evidence="10">
    <location>
        <begin position="246"/>
        <end position="265"/>
    </location>
</feature>
<evidence type="ECO:0000256" key="8">
    <source>
        <dbReference type="ARBA" id="ARBA00039097"/>
    </source>
</evidence>
<keyword evidence="10" id="KW-0067">ATP-binding</keyword>
<evidence type="ECO:0000256" key="5">
    <source>
        <dbReference type="ARBA" id="ARBA00022967"/>
    </source>
</evidence>
<evidence type="ECO:0000256" key="1">
    <source>
        <dbReference type="ARBA" id="ARBA00004370"/>
    </source>
</evidence>
<comment type="catalytic activity">
    <reaction evidence="9">
        <text>Zn(2+)(in) + ATP + H2O = Zn(2+)(out) + ADP + phosphate + H(+)</text>
        <dbReference type="Rhea" id="RHEA:20621"/>
        <dbReference type="ChEBI" id="CHEBI:15377"/>
        <dbReference type="ChEBI" id="CHEBI:15378"/>
        <dbReference type="ChEBI" id="CHEBI:29105"/>
        <dbReference type="ChEBI" id="CHEBI:30616"/>
        <dbReference type="ChEBI" id="CHEBI:43474"/>
        <dbReference type="ChEBI" id="CHEBI:456216"/>
        <dbReference type="EC" id="7.2.2.12"/>
    </reaction>
</comment>
<dbReference type="PANTHER" id="PTHR48085">
    <property type="entry name" value="CADMIUM/ZINC-TRANSPORTING ATPASE HMA2-RELATED"/>
    <property type="match status" value="1"/>
</dbReference>
<keyword evidence="3 10" id="KW-0812">Transmembrane</keyword>
<evidence type="ECO:0000256" key="10">
    <source>
        <dbReference type="RuleBase" id="RU362081"/>
    </source>
</evidence>
<keyword evidence="4 10" id="KW-0479">Metal-binding</keyword>
<dbReference type="NCBIfam" id="TIGR01525">
    <property type="entry name" value="ATPase-IB_hvy"/>
    <property type="match status" value="1"/>
</dbReference>
<keyword evidence="10" id="KW-0547">Nucleotide-binding</keyword>
<evidence type="ECO:0000256" key="9">
    <source>
        <dbReference type="ARBA" id="ARBA00047308"/>
    </source>
</evidence>
<keyword evidence="6 10" id="KW-1133">Transmembrane helix</keyword>
<feature type="transmembrane region" description="Helical" evidence="10">
    <location>
        <begin position="20"/>
        <end position="43"/>
    </location>
</feature>
<dbReference type="SUPFAM" id="SSF56784">
    <property type="entry name" value="HAD-like"/>
    <property type="match status" value="1"/>
</dbReference>
<evidence type="ECO:0000256" key="11">
    <source>
        <dbReference type="SAM" id="MobiDB-lite"/>
    </source>
</evidence>
<accession>A0A518C0K0</accession>
<organism evidence="13 14">
    <name type="scientific">Mucisphaera calidilacus</name>
    <dbReference type="NCBI Taxonomy" id="2527982"/>
    <lineage>
        <taxon>Bacteria</taxon>
        <taxon>Pseudomonadati</taxon>
        <taxon>Planctomycetota</taxon>
        <taxon>Phycisphaerae</taxon>
        <taxon>Phycisphaerales</taxon>
        <taxon>Phycisphaeraceae</taxon>
        <taxon>Mucisphaera</taxon>
    </lineage>
</organism>
<dbReference type="Gene3D" id="3.40.1110.10">
    <property type="entry name" value="Calcium-transporting ATPase, cytoplasmic domain N"/>
    <property type="match status" value="1"/>
</dbReference>
<feature type="transmembrane region" description="Helical" evidence="10">
    <location>
        <begin position="50"/>
        <end position="70"/>
    </location>
</feature>
<dbReference type="GO" id="GO:0016463">
    <property type="term" value="F:P-type zinc transporter activity"/>
    <property type="evidence" value="ECO:0007669"/>
    <property type="project" value="UniProtKB-EC"/>
</dbReference>
<dbReference type="InterPro" id="IPR001757">
    <property type="entry name" value="P_typ_ATPase"/>
</dbReference>
<dbReference type="Proteomes" id="UP000320386">
    <property type="component" value="Chromosome"/>
</dbReference>
<evidence type="ECO:0000313" key="13">
    <source>
        <dbReference type="EMBL" id="QDU72753.1"/>
    </source>
</evidence>
<dbReference type="GO" id="GO:0016887">
    <property type="term" value="F:ATP hydrolysis activity"/>
    <property type="evidence" value="ECO:0007669"/>
    <property type="project" value="InterPro"/>
</dbReference>
<dbReference type="NCBIfam" id="TIGR01494">
    <property type="entry name" value="ATPase_P-type"/>
    <property type="match status" value="2"/>
</dbReference>
<evidence type="ECO:0000256" key="7">
    <source>
        <dbReference type="ARBA" id="ARBA00023136"/>
    </source>
</evidence>
<gene>
    <name evidence="13" type="primary">pacS</name>
    <name evidence="13" type="ORF">Pan265_26270</name>
</gene>
<dbReference type="InterPro" id="IPR027256">
    <property type="entry name" value="P-typ_ATPase_IB"/>
</dbReference>
<dbReference type="InterPro" id="IPR051014">
    <property type="entry name" value="Cation_Transport_ATPase_IB"/>
</dbReference>
<name>A0A518C0K0_9BACT</name>
<keyword evidence="7 10" id="KW-0472">Membrane</keyword>
<dbReference type="Gene3D" id="2.70.150.10">
    <property type="entry name" value="Calcium-transporting ATPase, cytoplasmic transduction domain A"/>
    <property type="match status" value="1"/>
</dbReference>
<keyword evidence="10" id="KW-1003">Cell membrane</keyword>
<dbReference type="InterPro" id="IPR044492">
    <property type="entry name" value="P_typ_ATPase_HD_dom"/>
</dbReference>
<dbReference type="SFLD" id="SFLDG00002">
    <property type="entry name" value="C1.7:_P-type_atpase_like"/>
    <property type="match status" value="1"/>
</dbReference>
<evidence type="ECO:0000256" key="4">
    <source>
        <dbReference type="ARBA" id="ARBA00022723"/>
    </source>
</evidence>
<evidence type="ECO:0000256" key="6">
    <source>
        <dbReference type="ARBA" id="ARBA00022989"/>
    </source>
</evidence>
<dbReference type="PRINTS" id="PR00119">
    <property type="entry name" value="CATATPASE"/>
</dbReference>
<proteinExistence type="inferred from homology"/>
<protein>
    <recommendedName>
        <fullName evidence="8">P-type Zn(2+) transporter</fullName>
        <ecNumber evidence="8">7.2.2.12</ecNumber>
    </recommendedName>
</protein>
<dbReference type="SFLD" id="SFLDF00027">
    <property type="entry name" value="p-type_atpase"/>
    <property type="match status" value="1"/>
</dbReference>
<dbReference type="SFLD" id="SFLDS00003">
    <property type="entry name" value="Haloacid_Dehalogenase"/>
    <property type="match status" value="1"/>
</dbReference>
<dbReference type="GO" id="GO:0005524">
    <property type="term" value="F:ATP binding"/>
    <property type="evidence" value="ECO:0007669"/>
    <property type="project" value="UniProtKB-UniRule"/>
</dbReference>
<keyword evidence="14" id="KW-1185">Reference proteome</keyword>
<dbReference type="SUPFAM" id="SSF81653">
    <property type="entry name" value="Calcium ATPase, transduction domain A"/>
    <property type="match status" value="1"/>
</dbReference>
<dbReference type="PROSITE" id="PS00154">
    <property type="entry name" value="ATPASE_E1_E2"/>
    <property type="match status" value="1"/>
</dbReference>
<evidence type="ECO:0000313" key="14">
    <source>
        <dbReference type="Proteomes" id="UP000320386"/>
    </source>
</evidence>
<dbReference type="InterPro" id="IPR023214">
    <property type="entry name" value="HAD_sf"/>
</dbReference>
<dbReference type="RefSeq" id="WP_145446915.1">
    <property type="nucleotide sequence ID" value="NZ_CP036280.1"/>
</dbReference>
<dbReference type="InterPro" id="IPR059000">
    <property type="entry name" value="ATPase_P-type_domA"/>
</dbReference>
<dbReference type="Pfam" id="PF00702">
    <property type="entry name" value="Hydrolase"/>
    <property type="match status" value="1"/>
</dbReference>
<dbReference type="InterPro" id="IPR023298">
    <property type="entry name" value="ATPase_P-typ_TM_dom_sf"/>
</dbReference>
<dbReference type="KEGG" id="mcad:Pan265_26270"/>
<dbReference type="InterPro" id="IPR023299">
    <property type="entry name" value="ATPase_P-typ_cyto_dom_N"/>
</dbReference>
<comment type="subcellular location">
    <subcellularLocation>
        <location evidence="10">Cell membrane</location>
    </subcellularLocation>
    <subcellularLocation>
        <location evidence="1">Membrane</location>
    </subcellularLocation>
</comment>
<dbReference type="AlphaFoldDB" id="A0A518C0K0"/>
<evidence type="ECO:0000259" key="12">
    <source>
        <dbReference type="Pfam" id="PF00122"/>
    </source>
</evidence>
<comment type="similarity">
    <text evidence="2 10">Belongs to the cation transport ATPase (P-type) (TC 3.A.3) family. Type IB subfamily.</text>
</comment>
<dbReference type="OrthoDB" id="211392at2"/>
<dbReference type="GO" id="GO:0005886">
    <property type="term" value="C:plasma membrane"/>
    <property type="evidence" value="ECO:0007669"/>
    <property type="project" value="UniProtKB-SubCell"/>
</dbReference>
<dbReference type="NCBIfam" id="TIGR01511">
    <property type="entry name" value="ATPase-IB1_Cu"/>
    <property type="match status" value="1"/>
</dbReference>
<evidence type="ECO:0000256" key="2">
    <source>
        <dbReference type="ARBA" id="ARBA00006024"/>
    </source>
</evidence>
<dbReference type="InterPro" id="IPR008250">
    <property type="entry name" value="ATPase_P-typ_transduc_dom_A_sf"/>
</dbReference>
<keyword evidence="5" id="KW-1278">Translocase</keyword>
<evidence type="ECO:0000256" key="3">
    <source>
        <dbReference type="ARBA" id="ARBA00022692"/>
    </source>
</evidence>
<feature type="transmembrane region" description="Helical" evidence="10">
    <location>
        <begin position="82"/>
        <end position="112"/>
    </location>
</feature>
<dbReference type="SUPFAM" id="SSF81665">
    <property type="entry name" value="Calcium ATPase, transmembrane domain M"/>
    <property type="match status" value="1"/>
</dbReference>
<feature type="transmembrane region" description="Helical" evidence="10">
    <location>
        <begin position="608"/>
        <end position="627"/>
    </location>
</feature>
<dbReference type="CDD" id="cd02079">
    <property type="entry name" value="P-type_ATPase_HM"/>
    <property type="match status" value="1"/>
</dbReference>
<feature type="region of interest" description="Disordered" evidence="11">
    <location>
        <begin position="646"/>
        <end position="673"/>
    </location>
</feature>
<dbReference type="EMBL" id="CP036280">
    <property type="protein sequence ID" value="QDU72753.1"/>
    <property type="molecule type" value="Genomic_DNA"/>
</dbReference>
<feature type="transmembrane region" description="Helical" evidence="10">
    <location>
        <begin position="277"/>
        <end position="303"/>
    </location>
</feature>
<feature type="domain" description="P-type ATPase A" evidence="12">
    <location>
        <begin position="130"/>
        <end position="228"/>
    </location>
</feature>
<dbReference type="PANTHER" id="PTHR48085:SF5">
    <property type="entry name" value="CADMIUM_ZINC-TRANSPORTING ATPASE HMA4-RELATED"/>
    <property type="match status" value="1"/>
</dbReference>
<dbReference type="GO" id="GO:0046872">
    <property type="term" value="F:metal ion binding"/>
    <property type="evidence" value="ECO:0007669"/>
    <property type="project" value="UniProtKB-KW"/>
</dbReference>
<dbReference type="InterPro" id="IPR018303">
    <property type="entry name" value="ATPase_P-typ_P_site"/>
</dbReference>
<feature type="transmembrane region" description="Helical" evidence="10">
    <location>
        <begin position="584"/>
        <end position="602"/>
    </location>
</feature>
<dbReference type="EC" id="7.2.2.12" evidence="8"/>
<sequence>MAHDFVKDQFHLDAEGGRLGLQIILTLLGGTLLIASAVAYGIYENNDTAQLFAAAATILLAGPLIWTAAMEILHGHQHMNELVALAVLAAFATGQYIEAGAIAFFMIISVLIENRTALGAQKSIESLVRITPTRAFRVVGDQEEEIDAASLSPGDVVRVRPGDNIPADGVIDRGASTVDQANITGESFPVEKEEGDEVYSGTINLTGVMEIRVTSAGEDTTLGRVKEMILQAEQTKAPFMRMIDRYASWYTPTVLMLTFMVWFFVSQTDPTEAASRAISMLVIACPCALILATPTAMVASLSAAARLGVLVKSVVNLEAARGLTSVIFDKTGTLTTGSLEVSRLAPAEGVDGADLLRSAASAEQNSRHPVARAVFGVARKARLELTEPVDFEEVAGKGVRTRIGEDWVLVGRGTWLAEEQISDGARGVIEQIGSSAETEGLSVLYVVRNGEFLGWIGLADNTRGEAAHAVDWLRNLGIKRMVMCTGDRESVAKRVAEQLNTEYQAEVLPGEKLELVDQLKGRGHSVAMVGDGVNDAPALAAGDISIAMGAAGSDVAIHSASIVINNNNLNRIPFLIDLSRRTHAVVLQNLALGGVFVIAGLALSAIGYIPAIAAAVLHVVSSLIVIFNSARLVRVGEEIEEMEAKGLDRKHGQRAAARSGSGDGAAAGGLVPA</sequence>
<dbReference type="FunFam" id="2.70.150.10:FF:000002">
    <property type="entry name" value="Copper-transporting ATPase 1, putative"/>
    <property type="match status" value="1"/>
</dbReference>
<dbReference type="InterPro" id="IPR036412">
    <property type="entry name" value="HAD-like_sf"/>
</dbReference>